<accession>A0A3A8IHL1</accession>
<keyword evidence="2" id="KW-1185">Reference proteome</keyword>
<dbReference type="AlphaFoldDB" id="A0A3A8IHL1"/>
<protein>
    <submittedName>
        <fullName evidence="1">Uncharacterized protein</fullName>
    </submittedName>
</protein>
<proteinExistence type="predicted"/>
<dbReference type="EMBL" id="JABFJV010000019">
    <property type="protein sequence ID" value="NOK32739.1"/>
    <property type="molecule type" value="Genomic_DNA"/>
</dbReference>
<evidence type="ECO:0000313" key="1">
    <source>
        <dbReference type="EMBL" id="NOK32739.1"/>
    </source>
</evidence>
<reference evidence="1 2" key="1">
    <citation type="submission" date="2020-05" db="EMBL/GenBank/DDBJ databases">
        <authorList>
            <person name="Whitworth D."/>
        </authorList>
    </citation>
    <scope>NUCLEOTIDE SEQUENCE [LARGE SCALE GENOMIC DNA]</scope>
    <source>
        <strain evidence="1 2">AB043B</strain>
    </source>
</reference>
<name>A0A3A8IHL1_9BACT</name>
<dbReference type="OrthoDB" id="5380053at2"/>
<organism evidence="1 2">
    <name type="scientific">Corallococcus exercitus</name>
    <dbReference type="NCBI Taxonomy" id="2316736"/>
    <lineage>
        <taxon>Bacteria</taxon>
        <taxon>Pseudomonadati</taxon>
        <taxon>Myxococcota</taxon>
        <taxon>Myxococcia</taxon>
        <taxon>Myxococcales</taxon>
        <taxon>Cystobacterineae</taxon>
        <taxon>Myxococcaceae</taxon>
        <taxon>Corallococcus</taxon>
    </lineage>
</organism>
<dbReference type="Proteomes" id="UP000563426">
    <property type="component" value="Unassembled WGS sequence"/>
</dbReference>
<gene>
    <name evidence="1" type="ORF">HMI49_05950</name>
</gene>
<dbReference type="RefSeq" id="WP_120525285.1">
    <property type="nucleotide sequence ID" value="NZ_JABFJV010000019.1"/>
</dbReference>
<comment type="caution">
    <text evidence="1">The sequence shown here is derived from an EMBL/GenBank/DDBJ whole genome shotgun (WGS) entry which is preliminary data.</text>
</comment>
<evidence type="ECO:0000313" key="2">
    <source>
        <dbReference type="Proteomes" id="UP000563426"/>
    </source>
</evidence>
<dbReference type="SUPFAM" id="SSF159245">
    <property type="entry name" value="AttH-like"/>
    <property type="match status" value="1"/>
</dbReference>
<sequence length="331" mass="35678">MRRETRARGLRALLVGALLSLPGVAAAGGVLGLSYNSSDRYGESFTFVADTDDGTYVTVNLTVTNIGPGSRTGICRATVLQPGKPVWSPQKRMGASDWGYDPALDMLTMGECSARVTDTGLTVEAPLDNGRVKLEYARKPEPWSPEGSVVDNGKDRYRHEVLVAGSPVKVSLRVPLREAVTLKGGGYVDHSRSTVAPAKLAKRWVRFRALKGPPYAVVLGREGQEGDYAPVYVWEDKGDAKLLESFTLTQTGEKAKSTWRAEFTDRDGKPALTLRGTSLLQRSAPVESLGMLGGLVRPVVGSPVTYLLRGVMERPGKAPVEGLMEVSMEGE</sequence>